<evidence type="ECO:0000313" key="11">
    <source>
        <dbReference type="EMBL" id="AVL99120.1"/>
    </source>
</evidence>
<feature type="transmembrane region" description="Helical" evidence="9">
    <location>
        <begin position="91"/>
        <end position="109"/>
    </location>
</feature>
<dbReference type="AlphaFoldDB" id="A0A2S0KBV4"/>
<feature type="transmembrane region" description="Helical" evidence="9">
    <location>
        <begin position="146"/>
        <end position="166"/>
    </location>
</feature>
<comment type="similarity">
    <text evidence="2">Belongs to the monovalent cation:proton antiporter 2 (CPA2) transporter (TC 2.A.37) family.</text>
</comment>
<keyword evidence="5 9" id="KW-0812">Transmembrane</keyword>
<evidence type="ECO:0000256" key="4">
    <source>
        <dbReference type="ARBA" id="ARBA00022449"/>
    </source>
</evidence>
<dbReference type="PANTHER" id="PTHR43562">
    <property type="entry name" value="NAPA-TYPE SODIUM/HYDROGEN ANTIPORTER"/>
    <property type="match status" value="1"/>
</dbReference>
<evidence type="ECO:0000256" key="6">
    <source>
        <dbReference type="ARBA" id="ARBA00022989"/>
    </source>
</evidence>
<keyword evidence="4" id="KW-0050">Antiport</keyword>
<sequence length="395" mass="40821">MSTTTTTLVLVPLLAVLAPLIARALARWVTFPGIVFELLLGIAIGPAVLNLVQPSELLEMLSHFGVAMLFFMAGTEINAAALRGRSGARAWGGWLISFGVGTALGWVIAPGLGAVIIGIALSSTALGTLIPVLRDAGEFTTPFGRTVGAVGAVGEFGPIIAISVVLSERSTLQAILVLIAFAVVAVLAVWQAGRTSYPWLHRFVESTMHTSGQFAVRLVMLILSALVALSLALKVDILLGAFTAGIVWKLLISDASPKTQEQVESKIEGLAFGFLVPIFFITTGVDFDLQALLAQPWTFAAVPAVTVLLLLVRGVPSMLAAPSGTGRRERLAVGVMGATGLPIIIVATSAGVSAGYLSPTTAAVLVGGGLLSVLLFPVVATALRARDSADDIPAA</sequence>
<feature type="transmembrane region" description="Helical" evidence="9">
    <location>
        <begin position="297"/>
        <end position="319"/>
    </location>
</feature>
<feature type="transmembrane region" description="Helical" evidence="9">
    <location>
        <begin position="172"/>
        <end position="193"/>
    </location>
</feature>
<evidence type="ECO:0000256" key="5">
    <source>
        <dbReference type="ARBA" id="ARBA00022692"/>
    </source>
</evidence>
<dbReference type="PANTHER" id="PTHR43562:SF1">
    <property type="entry name" value="NA(+)_H(+) ANTIPORTER YJBQ-RELATED"/>
    <property type="match status" value="1"/>
</dbReference>
<evidence type="ECO:0000313" key="12">
    <source>
        <dbReference type="Proteomes" id="UP000239814"/>
    </source>
</evidence>
<evidence type="ECO:0000256" key="7">
    <source>
        <dbReference type="ARBA" id="ARBA00023065"/>
    </source>
</evidence>
<evidence type="ECO:0000256" key="9">
    <source>
        <dbReference type="SAM" id="Phobius"/>
    </source>
</evidence>
<feature type="transmembrane region" description="Helical" evidence="9">
    <location>
        <begin position="362"/>
        <end position="383"/>
    </location>
</feature>
<evidence type="ECO:0000256" key="8">
    <source>
        <dbReference type="ARBA" id="ARBA00023136"/>
    </source>
</evidence>
<dbReference type="EMBL" id="CP027433">
    <property type="protein sequence ID" value="AVL99120.1"/>
    <property type="molecule type" value="Genomic_DNA"/>
</dbReference>
<dbReference type="Proteomes" id="UP000239814">
    <property type="component" value="Chromosome"/>
</dbReference>
<evidence type="ECO:0000256" key="2">
    <source>
        <dbReference type="ARBA" id="ARBA00005551"/>
    </source>
</evidence>
<accession>A0A2S0KBV4</accession>
<evidence type="ECO:0000256" key="1">
    <source>
        <dbReference type="ARBA" id="ARBA00004141"/>
    </source>
</evidence>
<feature type="transmembrane region" description="Helical" evidence="9">
    <location>
        <begin position="267"/>
        <end position="285"/>
    </location>
</feature>
<keyword evidence="12" id="KW-1185">Reference proteome</keyword>
<dbReference type="Pfam" id="PF00999">
    <property type="entry name" value="Na_H_Exchanger"/>
    <property type="match status" value="1"/>
</dbReference>
<evidence type="ECO:0000259" key="10">
    <source>
        <dbReference type="Pfam" id="PF00999"/>
    </source>
</evidence>
<dbReference type="Gene3D" id="1.20.1530.20">
    <property type="match status" value="1"/>
</dbReference>
<reference evidence="11 12" key="1">
    <citation type="submission" date="2018-03" db="EMBL/GenBank/DDBJ databases">
        <title>Characteristics and genome of n-alkane degrading marine bacteria Gordonia iterans isolated from crude oil contaminated in Tae-an, South Korea.</title>
        <authorList>
            <person name="Lee S.-S."/>
            <person name="Kim H."/>
        </authorList>
    </citation>
    <scope>NUCLEOTIDE SEQUENCE [LARGE SCALE GENOMIC DNA]</scope>
    <source>
        <strain evidence="11 12">Co17</strain>
    </source>
</reference>
<protein>
    <submittedName>
        <fullName evidence="11">Cation/H(+) antiporter</fullName>
    </submittedName>
</protein>
<dbReference type="OrthoDB" id="9793589at2"/>
<comment type="subcellular location">
    <subcellularLocation>
        <location evidence="1">Membrane</location>
        <topology evidence="1">Multi-pass membrane protein</topology>
    </subcellularLocation>
</comment>
<evidence type="ECO:0000256" key="3">
    <source>
        <dbReference type="ARBA" id="ARBA00022448"/>
    </source>
</evidence>
<keyword evidence="6 9" id="KW-1133">Transmembrane helix</keyword>
<dbReference type="InterPro" id="IPR006153">
    <property type="entry name" value="Cation/H_exchanger_TM"/>
</dbReference>
<dbReference type="KEGG" id="git:C6V83_01245"/>
<organism evidence="11 12">
    <name type="scientific">Gordonia iterans</name>
    <dbReference type="NCBI Taxonomy" id="1004901"/>
    <lineage>
        <taxon>Bacteria</taxon>
        <taxon>Bacillati</taxon>
        <taxon>Actinomycetota</taxon>
        <taxon>Actinomycetes</taxon>
        <taxon>Mycobacteriales</taxon>
        <taxon>Gordoniaceae</taxon>
        <taxon>Gordonia</taxon>
    </lineage>
</organism>
<keyword evidence="7" id="KW-0406">Ion transport</keyword>
<feature type="transmembrane region" description="Helical" evidence="9">
    <location>
        <begin position="60"/>
        <end position="79"/>
    </location>
</feature>
<proteinExistence type="inferred from homology"/>
<keyword evidence="3" id="KW-0813">Transport</keyword>
<dbReference type="RefSeq" id="WP_105940857.1">
    <property type="nucleotide sequence ID" value="NZ_CP027433.1"/>
</dbReference>
<dbReference type="InterPro" id="IPR038770">
    <property type="entry name" value="Na+/solute_symporter_sf"/>
</dbReference>
<name>A0A2S0KBV4_9ACTN</name>
<feature type="transmembrane region" description="Helical" evidence="9">
    <location>
        <begin position="331"/>
        <end position="356"/>
    </location>
</feature>
<gene>
    <name evidence="11" type="ORF">C6V83_01245</name>
</gene>
<feature type="domain" description="Cation/H+ exchanger transmembrane" evidence="10">
    <location>
        <begin position="18"/>
        <end position="379"/>
    </location>
</feature>
<dbReference type="GO" id="GO:0016020">
    <property type="term" value="C:membrane"/>
    <property type="evidence" value="ECO:0007669"/>
    <property type="project" value="UniProtKB-SubCell"/>
</dbReference>
<dbReference type="GO" id="GO:1902600">
    <property type="term" value="P:proton transmembrane transport"/>
    <property type="evidence" value="ECO:0007669"/>
    <property type="project" value="InterPro"/>
</dbReference>
<feature type="transmembrane region" description="Helical" evidence="9">
    <location>
        <begin position="214"/>
        <end position="231"/>
    </location>
</feature>
<dbReference type="GO" id="GO:0015297">
    <property type="term" value="F:antiporter activity"/>
    <property type="evidence" value="ECO:0007669"/>
    <property type="project" value="UniProtKB-KW"/>
</dbReference>
<keyword evidence="8 9" id="KW-0472">Membrane</keyword>